<reference evidence="2" key="2">
    <citation type="journal article" date="2017" name="Nat. Plants">
        <title>The Aegilops tauschii genome reveals multiple impacts of transposons.</title>
        <authorList>
            <person name="Zhao G."/>
            <person name="Zou C."/>
            <person name="Li K."/>
            <person name="Wang K."/>
            <person name="Li T."/>
            <person name="Gao L."/>
            <person name="Zhang X."/>
            <person name="Wang H."/>
            <person name="Yang Z."/>
            <person name="Liu X."/>
            <person name="Jiang W."/>
            <person name="Mao L."/>
            <person name="Kong X."/>
            <person name="Jiao Y."/>
            <person name="Jia J."/>
        </authorList>
    </citation>
    <scope>NUCLEOTIDE SEQUENCE [LARGE SCALE GENOMIC DNA]</scope>
    <source>
        <strain evidence="2">cv. AL8/78</strain>
    </source>
</reference>
<dbReference type="Gene3D" id="3.30.200.20">
    <property type="entry name" value="Phosphorylase Kinase, domain 1"/>
    <property type="match status" value="1"/>
</dbReference>
<accession>A0A453N890</accession>
<dbReference type="AlphaFoldDB" id="A0A453N890"/>
<reference evidence="1" key="4">
    <citation type="submission" date="2019-03" db="UniProtKB">
        <authorList>
            <consortium name="EnsemblPlants"/>
        </authorList>
    </citation>
    <scope>IDENTIFICATION</scope>
</reference>
<protein>
    <submittedName>
        <fullName evidence="1">Uncharacterized protein</fullName>
    </submittedName>
</protein>
<dbReference type="Gramene" id="AET6Gv20271000.20">
    <property type="protein sequence ID" value="AET6Gv20271000.20"/>
    <property type="gene ID" value="AET6Gv20271000"/>
</dbReference>
<evidence type="ECO:0000313" key="1">
    <source>
        <dbReference type="EnsemblPlants" id="AET6Gv20271000.20"/>
    </source>
</evidence>
<dbReference type="EnsemblPlants" id="AET6Gv20271000.20">
    <property type="protein sequence ID" value="AET6Gv20271000.20"/>
    <property type="gene ID" value="AET6Gv20271000"/>
</dbReference>
<dbReference type="Proteomes" id="UP000015105">
    <property type="component" value="Chromosome 6D"/>
</dbReference>
<organism evidence="1 2">
    <name type="scientific">Aegilops tauschii subsp. strangulata</name>
    <name type="common">Goatgrass</name>
    <dbReference type="NCBI Taxonomy" id="200361"/>
    <lineage>
        <taxon>Eukaryota</taxon>
        <taxon>Viridiplantae</taxon>
        <taxon>Streptophyta</taxon>
        <taxon>Embryophyta</taxon>
        <taxon>Tracheophyta</taxon>
        <taxon>Spermatophyta</taxon>
        <taxon>Magnoliopsida</taxon>
        <taxon>Liliopsida</taxon>
        <taxon>Poales</taxon>
        <taxon>Poaceae</taxon>
        <taxon>BOP clade</taxon>
        <taxon>Pooideae</taxon>
        <taxon>Triticodae</taxon>
        <taxon>Triticeae</taxon>
        <taxon>Triticinae</taxon>
        <taxon>Aegilops</taxon>
    </lineage>
</organism>
<keyword evidence="2" id="KW-1185">Reference proteome</keyword>
<reference evidence="1" key="5">
    <citation type="journal article" date="2021" name="G3 (Bethesda)">
        <title>Aegilops tauschii genome assembly Aet v5.0 features greater sequence contiguity and improved annotation.</title>
        <authorList>
            <person name="Wang L."/>
            <person name="Zhu T."/>
            <person name="Rodriguez J.C."/>
            <person name="Deal K.R."/>
            <person name="Dubcovsky J."/>
            <person name="McGuire P.E."/>
            <person name="Lux T."/>
            <person name="Spannagl M."/>
            <person name="Mayer K.F.X."/>
            <person name="Baldrich P."/>
            <person name="Meyers B.C."/>
            <person name="Huo N."/>
            <person name="Gu Y.Q."/>
            <person name="Zhou H."/>
            <person name="Devos K.M."/>
            <person name="Bennetzen J.L."/>
            <person name="Unver T."/>
            <person name="Budak H."/>
            <person name="Gulick P.J."/>
            <person name="Galiba G."/>
            <person name="Kalapos B."/>
            <person name="Nelson D.R."/>
            <person name="Li P."/>
            <person name="You F.M."/>
            <person name="Luo M.C."/>
            <person name="Dvorak J."/>
        </authorList>
    </citation>
    <scope>NUCLEOTIDE SEQUENCE [LARGE SCALE GENOMIC DNA]</scope>
    <source>
        <strain evidence="1">cv. AL8/78</strain>
    </source>
</reference>
<proteinExistence type="predicted"/>
<reference evidence="2" key="1">
    <citation type="journal article" date="2014" name="Science">
        <title>Ancient hybridizations among the ancestral genomes of bread wheat.</title>
        <authorList>
            <consortium name="International Wheat Genome Sequencing Consortium,"/>
            <person name="Marcussen T."/>
            <person name="Sandve S.R."/>
            <person name="Heier L."/>
            <person name="Spannagl M."/>
            <person name="Pfeifer M."/>
            <person name="Jakobsen K.S."/>
            <person name="Wulff B.B."/>
            <person name="Steuernagel B."/>
            <person name="Mayer K.F."/>
            <person name="Olsen O.A."/>
        </authorList>
    </citation>
    <scope>NUCLEOTIDE SEQUENCE [LARGE SCALE GENOMIC DNA]</scope>
    <source>
        <strain evidence="2">cv. AL8/78</strain>
    </source>
</reference>
<reference evidence="1" key="3">
    <citation type="journal article" date="2017" name="Nature">
        <title>Genome sequence of the progenitor of the wheat D genome Aegilops tauschii.</title>
        <authorList>
            <person name="Luo M.C."/>
            <person name="Gu Y.Q."/>
            <person name="Puiu D."/>
            <person name="Wang H."/>
            <person name="Twardziok S.O."/>
            <person name="Deal K.R."/>
            <person name="Huo N."/>
            <person name="Zhu T."/>
            <person name="Wang L."/>
            <person name="Wang Y."/>
            <person name="McGuire P.E."/>
            <person name="Liu S."/>
            <person name="Long H."/>
            <person name="Ramasamy R.K."/>
            <person name="Rodriguez J.C."/>
            <person name="Van S.L."/>
            <person name="Yuan L."/>
            <person name="Wang Z."/>
            <person name="Xia Z."/>
            <person name="Xiao L."/>
            <person name="Anderson O.D."/>
            <person name="Ouyang S."/>
            <person name="Liang Y."/>
            <person name="Zimin A.V."/>
            <person name="Pertea G."/>
            <person name="Qi P."/>
            <person name="Bennetzen J.L."/>
            <person name="Dai X."/>
            <person name="Dawson M.W."/>
            <person name="Muller H.G."/>
            <person name="Kugler K."/>
            <person name="Rivarola-Duarte L."/>
            <person name="Spannagl M."/>
            <person name="Mayer K.F.X."/>
            <person name="Lu F.H."/>
            <person name="Bevan M.W."/>
            <person name="Leroy P."/>
            <person name="Li P."/>
            <person name="You F.M."/>
            <person name="Sun Q."/>
            <person name="Liu Z."/>
            <person name="Lyons E."/>
            <person name="Wicker T."/>
            <person name="Salzberg S.L."/>
            <person name="Devos K.M."/>
            <person name="Dvorak J."/>
        </authorList>
    </citation>
    <scope>NUCLEOTIDE SEQUENCE [LARGE SCALE GENOMIC DNA]</scope>
    <source>
        <strain evidence="1">cv. AL8/78</strain>
    </source>
</reference>
<sequence>MPIAVLIIEVAANDIVGNTPGDCTKVAGLSAHTPLKNYNMSSIVSDKNVQWGSEESKPSRVSFNFFTVASLQQCTNNFSDENFLRETRFGKIYLAERPECKVN</sequence>
<name>A0A453N890_AEGTS</name>
<evidence type="ECO:0000313" key="2">
    <source>
        <dbReference type="Proteomes" id="UP000015105"/>
    </source>
</evidence>